<feature type="zinc finger region" description="dksA C4-type" evidence="4">
    <location>
        <begin position="86"/>
        <end position="110"/>
    </location>
</feature>
<dbReference type="EMBL" id="JACPSX010000168">
    <property type="protein sequence ID" value="MBI3015143.1"/>
    <property type="molecule type" value="Genomic_DNA"/>
</dbReference>
<dbReference type="Pfam" id="PF01258">
    <property type="entry name" value="zf-dskA_traR"/>
    <property type="match status" value="1"/>
</dbReference>
<comment type="caution">
    <text evidence="6">The sequence shown here is derived from an EMBL/GenBank/DDBJ whole genome shotgun (WGS) entry which is preliminary data.</text>
</comment>
<evidence type="ECO:0000256" key="2">
    <source>
        <dbReference type="ARBA" id="ARBA00022771"/>
    </source>
</evidence>
<dbReference type="Proteomes" id="UP000741360">
    <property type="component" value="Unassembled WGS sequence"/>
</dbReference>
<organism evidence="6 7">
    <name type="scientific">Tectimicrobiota bacterium</name>
    <dbReference type="NCBI Taxonomy" id="2528274"/>
    <lineage>
        <taxon>Bacteria</taxon>
        <taxon>Pseudomonadati</taxon>
        <taxon>Nitrospinota/Tectimicrobiota group</taxon>
        <taxon>Candidatus Tectimicrobiota</taxon>
    </lineage>
</organism>
<evidence type="ECO:0000313" key="7">
    <source>
        <dbReference type="Proteomes" id="UP000741360"/>
    </source>
</evidence>
<evidence type="ECO:0000313" key="6">
    <source>
        <dbReference type="EMBL" id="MBI3015143.1"/>
    </source>
</evidence>
<evidence type="ECO:0000256" key="3">
    <source>
        <dbReference type="ARBA" id="ARBA00022833"/>
    </source>
</evidence>
<sequence length="132" mass="15638">MTKKESKHSQQKKILLARRQSLMEKLVHNKETADDMSDLTRGDDLDQAVATRDREMNYMLTNRERLELKAIEAALERIENGTYGKCEECGEEIEQKRLEILPFARYCRDCQTEIENRSGRKENPAELKKWRY</sequence>
<evidence type="ECO:0000259" key="5">
    <source>
        <dbReference type="Pfam" id="PF01258"/>
    </source>
</evidence>
<keyword evidence="1" id="KW-0479">Metal-binding</keyword>
<dbReference type="InterPro" id="IPR020458">
    <property type="entry name" value="Znf_DskA_TraR_CS"/>
</dbReference>
<evidence type="ECO:0000256" key="4">
    <source>
        <dbReference type="PROSITE-ProRule" id="PRU00510"/>
    </source>
</evidence>
<keyword evidence="2" id="KW-0863">Zinc-finger</keyword>
<gene>
    <name evidence="6" type="ORF">HYY65_08820</name>
</gene>
<dbReference type="PANTHER" id="PTHR33823">
    <property type="entry name" value="RNA POLYMERASE-BINDING TRANSCRIPTION FACTOR DKSA-RELATED"/>
    <property type="match status" value="1"/>
</dbReference>
<dbReference type="SUPFAM" id="SSF57716">
    <property type="entry name" value="Glucocorticoid receptor-like (DNA-binding domain)"/>
    <property type="match status" value="1"/>
</dbReference>
<proteinExistence type="predicted"/>
<dbReference type="SUPFAM" id="SSF109635">
    <property type="entry name" value="DnaK suppressor protein DksA, alpha-hairpin domain"/>
    <property type="match status" value="1"/>
</dbReference>
<dbReference type="InterPro" id="IPR000962">
    <property type="entry name" value="Znf_DskA_TraR"/>
</dbReference>
<keyword evidence="3" id="KW-0862">Zinc</keyword>
<evidence type="ECO:0000256" key="1">
    <source>
        <dbReference type="ARBA" id="ARBA00022723"/>
    </source>
</evidence>
<name>A0A932M0J0_UNCTE</name>
<dbReference type="PROSITE" id="PS51128">
    <property type="entry name" value="ZF_DKSA_2"/>
    <property type="match status" value="1"/>
</dbReference>
<dbReference type="PROSITE" id="PS01102">
    <property type="entry name" value="ZF_DKSA_1"/>
    <property type="match status" value="1"/>
</dbReference>
<dbReference type="GO" id="GO:0008270">
    <property type="term" value="F:zinc ion binding"/>
    <property type="evidence" value="ECO:0007669"/>
    <property type="project" value="UniProtKB-KW"/>
</dbReference>
<feature type="domain" description="Zinc finger DksA/TraR C4-type" evidence="5">
    <location>
        <begin position="81"/>
        <end position="115"/>
    </location>
</feature>
<accession>A0A932M0J0</accession>
<dbReference type="Gene3D" id="1.20.120.910">
    <property type="entry name" value="DksA, coiled-coil domain"/>
    <property type="match status" value="1"/>
</dbReference>
<dbReference type="PANTHER" id="PTHR33823:SF4">
    <property type="entry name" value="GENERAL STRESS PROTEIN 16O"/>
    <property type="match status" value="1"/>
</dbReference>
<protein>
    <submittedName>
        <fullName evidence="6">TraR/DksA C4-type zinc finger protein</fullName>
    </submittedName>
</protein>
<reference evidence="6" key="1">
    <citation type="submission" date="2020-07" db="EMBL/GenBank/DDBJ databases">
        <title>Huge and variable diversity of episymbiotic CPR bacteria and DPANN archaea in groundwater ecosystems.</title>
        <authorList>
            <person name="He C.Y."/>
            <person name="Keren R."/>
            <person name="Whittaker M."/>
            <person name="Farag I.F."/>
            <person name="Doudna J."/>
            <person name="Cate J.H.D."/>
            <person name="Banfield J.F."/>
        </authorList>
    </citation>
    <scope>NUCLEOTIDE SEQUENCE</scope>
    <source>
        <strain evidence="6">NC_groundwater_717_Ag_S-0.2um_59_8</strain>
    </source>
</reference>
<dbReference type="AlphaFoldDB" id="A0A932M0J0"/>
<dbReference type="InterPro" id="IPR037187">
    <property type="entry name" value="DnaK_N"/>
</dbReference>